<organism evidence="1 2">
    <name type="scientific">Sphingopyxis macrogoltabida</name>
    <name type="common">Sphingomonas macrogoltabidus</name>
    <dbReference type="NCBI Taxonomy" id="33050"/>
    <lineage>
        <taxon>Bacteria</taxon>
        <taxon>Pseudomonadati</taxon>
        <taxon>Pseudomonadota</taxon>
        <taxon>Alphaproteobacteria</taxon>
        <taxon>Sphingomonadales</taxon>
        <taxon>Sphingomonadaceae</taxon>
        <taxon>Sphingopyxis</taxon>
    </lineage>
</organism>
<protein>
    <submittedName>
        <fullName evidence="1">Uncharacterized protein</fullName>
    </submittedName>
</protein>
<name>A0A0N7GT08_SPHMC</name>
<dbReference type="KEGG" id="smag:AN936_18095"/>
<reference evidence="1 2" key="1">
    <citation type="journal article" date="2015" name="Genome Announc.">
        <title>Complete Genome Sequence of Polypropylene Glycol- and Polyethylene Glycol-Degrading Sphingopyxis macrogoltabida Strain EY-1.</title>
        <authorList>
            <person name="Ohtsubo Y."/>
            <person name="Nagata Y."/>
            <person name="Numata M."/>
            <person name="Tsuchikane K."/>
            <person name="Hosoyama A."/>
            <person name="Yamazoe A."/>
            <person name="Tsuda M."/>
            <person name="Fujita N."/>
            <person name="Kawai F."/>
        </authorList>
    </citation>
    <scope>NUCLEOTIDE SEQUENCE [LARGE SCALE GENOMIC DNA]</scope>
    <source>
        <strain evidence="1 2">EY-1</strain>
    </source>
</reference>
<dbReference type="AlphaFoldDB" id="A0A0N7GT08"/>
<dbReference type="EMBL" id="CP012700">
    <property type="protein sequence ID" value="ALH82195.1"/>
    <property type="molecule type" value="Genomic_DNA"/>
</dbReference>
<gene>
    <name evidence="1" type="ORF">AN936_18095</name>
</gene>
<evidence type="ECO:0000313" key="2">
    <source>
        <dbReference type="Proteomes" id="UP000058074"/>
    </source>
</evidence>
<evidence type="ECO:0000313" key="1">
    <source>
        <dbReference type="EMBL" id="ALH82195.1"/>
    </source>
</evidence>
<proteinExistence type="predicted"/>
<dbReference type="Proteomes" id="UP000058074">
    <property type="component" value="Chromosome"/>
</dbReference>
<sequence length="71" mass="7707">MLYTRQLFEKDLVLAGTSPVAGSTFFAFSGSGRTPRFKTASSAPNVEPLAKRRSHRLALVHQKLFAELAGA</sequence>
<accession>A0A0N7GT08</accession>